<name>A0AA36FY16_9BILA</name>
<proteinExistence type="predicted"/>
<sequence>MSWRDDPRIKKLLEKATLENLLKPCFERVHEKDEIQKMESTLKYALDKYEENEESETEPLTDECLDALCEITMNHGKNHTPESLLTLSKLFIKVEDWRLACEVIWCSASLAIQDFISAHQIKVELCSHYGKRRFMRLLSSDLANQFSVFEWCHSSFYTNSYFTADVEYAYIEARKFLQNLRDFTLTAEKKKQLE</sequence>
<dbReference type="Proteomes" id="UP001177023">
    <property type="component" value="Unassembled WGS sequence"/>
</dbReference>
<protein>
    <submittedName>
        <fullName evidence="1">Uncharacterized protein</fullName>
    </submittedName>
</protein>
<gene>
    <name evidence="1" type="ORF">MSPICULIGERA_LOCUS4958</name>
</gene>
<keyword evidence="2" id="KW-1185">Reference proteome</keyword>
<feature type="non-terminal residue" evidence="1">
    <location>
        <position position="1"/>
    </location>
</feature>
<dbReference type="AlphaFoldDB" id="A0AA36FY16"/>
<accession>A0AA36FY16</accession>
<evidence type="ECO:0000313" key="1">
    <source>
        <dbReference type="EMBL" id="CAJ0566351.1"/>
    </source>
</evidence>
<reference evidence="1" key="1">
    <citation type="submission" date="2023-06" db="EMBL/GenBank/DDBJ databases">
        <authorList>
            <person name="Delattre M."/>
        </authorList>
    </citation>
    <scope>NUCLEOTIDE SEQUENCE</scope>
    <source>
        <strain evidence="1">AF72</strain>
    </source>
</reference>
<comment type="caution">
    <text evidence="1">The sequence shown here is derived from an EMBL/GenBank/DDBJ whole genome shotgun (WGS) entry which is preliminary data.</text>
</comment>
<organism evidence="1 2">
    <name type="scientific">Mesorhabditis spiculigera</name>
    <dbReference type="NCBI Taxonomy" id="96644"/>
    <lineage>
        <taxon>Eukaryota</taxon>
        <taxon>Metazoa</taxon>
        <taxon>Ecdysozoa</taxon>
        <taxon>Nematoda</taxon>
        <taxon>Chromadorea</taxon>
        <taxon>Rhabditida</taxon>
        <taxon>Rhabditina</taxon>
        <taxon>Rhabditomorpha</taxon>
        <taxon>Rhabditoidea</taxon>
        <taxon>Rhabditidae</taxon>
        <taxon>Mesorhabditinae</taxon>
        <taxon>Mesorhabditis</taxon>
    </lineage>
</organism>
<evidence type="ECO:0000313" key="2">
    <source>
        <dbReference type="Proteomes" id="UP001177023"/>
    </source>
</evidence>
<dbReference type="EMBL" id="CATQJA010001222">
    <property type="protein sequence ID" value="CAJ0566351.1"/>
    <property type="molecule type" value="Genomic_DNA"/>
</dbReference>